<evidence type="ECO:0000313" key="1">
    <source>
        <dbReference type="EMBL" id="SVB96341.1"/>
    </source>
</evidence>
<proteinExistence type="predicted"/>
<name>A0A382ICD4_9ZZZZ</name>
<dbReference type="EMBL" id="UINC01066043">
    <property type="protein sequence ID" value="SVB96341.1"/>
    <property type="molecule type" value="Genomic_DNA"/>
</dbReference>
<gene>
    <name evidence="1" type="ORF">METZ01_LOCUS249195</name>
</gene>
<organism evidence="1">
    <name type="scientific">marine metagenome</name>
    <dbReference type="NCBI Taxonomy" id="408172"/>
    <lineage>
        <taxon>unclassified sequences</taxon>
        <taxon>metagenomes</taxon>
        <taxon>ecological metagenomes</taxon>
    </lineage>
</organism>
<dbReference type="AlphaFoldDB" id="A0A382ICD4"/>
<accession>A0A382ICD4</accession>
<protein>
    <submittedName>
        <fullName evidence="1">Uncharacterized protein</fullName>
    </submittedName>
</protein>
<reference evidence="1" key="1">
    <citation type="submission" date="2018-05" db="EMBL/GenBank/DDBJ databases">
        <authorList>
            <person name="Lanie J.A."/>
            <person name="Ng W.-L."/>
            <person name="Kazmierczak K.M."/>
            <person name="Andrzejewski T.M."/>
            <person name="Davidsen T.M."/>
            <person name="Wayne K.J."/>
            <person name="Tettelin H."/>
            <person name="Glass J.I."/>
            <person name="Rusch D."/>
            <person name="Podicherti R."/>
            <person name="Tsui H.-C.T."/>
            <person name="Winkler M.E."/>
        </authorList>
    </citation>
    <scope>NUCLEOTIDE SEQUENCE</scope>
</reference>
<sequence length="50" mass="5559">MFWTGLRGEGASILGLTMHLTESLANAKQVIDRLVEEKEKSSKKDDIPSK</sequence>